<sequence length="150" mass="17084">MLSKKSKYAINALLYISRRKDEERPILASEIAEGENIPHKFLEAILLDLKNAGFLRSKRGRKGGYFLKAAPEEISLAKVMRLFDGPIALLPCVSLNYYERCDECKDEKTCGIRAVFLMIRDQTLQTLEDNSMAAILEREEALQKQQSAEE</sequence>
<organism evidence="2 3">
    <name type="scientific">Phaeodactylibacter luteus</name>
    <dbReference type="NCBI Taxonomy" id="1564516"/>
    <lineage>
        <taxon>Bacteria</taxon>
        <taxon>Pseudomonadati</taxon>
        <taxon>Bacteroidota</taxon>
        <taxon>Saprospiria</taxon>
        <taxon>Saprospirales</taxon>
        <taxon>Haliscomenobacteraceae</taxon>
        <taxon>Phaeodactylibacter</taxon>
    </lineage>
</organism>
<name>A0A5C6S001_9BACT</name>
<dbReference type="InterPro" id="IPR036390">
    <property type="entry name" value="WH_DNA-bd_sf"/>
</dbReference>
<dbReference type="NCBIfam" id="TIGR00738">
    <property type="entry name" value="rrf2_super"/>
    <property type="match status" value="1"/>
</dbReference>
<evidence type="ECO:0000256" key="1">
    <source>
        <dbReference type="ARBA" id="ARBA00023125"/>
    </source>
</evidence>
<dbReference type="SUPFAM" id="SSF46785">
    <property type="entry name" value="Winged helix' DNA-binding domain"/>
    <property type="match status" value="1"/>
</dbReference>
<dbReference type="GO" id="GO:0003677">
    <property type="term" value="F:DNA binding"/>
    <property type="evidence" value="ECO:0007669"/>
    <property type="project" value="UniProtKB-KW"/>
</dbReference>
<dbReference type="EMBL" id="VOOR01000006">
    <property type="protein sequence ID" value="TXB67683.1"/>
    <property type="molecule type" value="Genomic_DNA"/>
</dbReference>
<dbReference type="PANTHER" id="PTHR33221:SF5">
    <property type="entry name" value="HTH-TYPE TRANSCRIPTIONAL REGULATOR ISCR"/>
    <property type="match status" value="1"/>
</dbReference>
<proteinExistence type="predicted"/>
<dbReference type="AlphaFoldDB" id="A0A5C6S001"/>
<accession>A0A5C6S001</accession>
<dbReference type="Proteomes" id="UP000321580">
    <property type="component" value="Unassembled WGS sequence"/>
</dbReference>
<dbReference type="GO" id="GO:0005829">
    <property type="term" value="C:cytosol"/>
    <property type="evidence" value="ECO:0007669"/>
    <property type="project" value="TreeGrafter"/>
</dbReference>
<dbReference type="PROSITE" id="PS51197">
    <property type="entry name" value="HTH_RRF2_2"/>
    <property type="match status" value="1"/>
</dbReference>
<keyword evidence="1" id="KW-0238">DNA-binding</keyword>
<dbReference type="Gene3D" id="1.10.10.10">
    <property type="entry name" value="Winged helix-like DNA-binding domain superfamily/Winged helix DNA-binding domain"/>
    <property type="match status" value="1"/>
</dbReference>
<gene>
    <name evidence="2" type="ORF">FRY97_04290</name>
</gene>
<protein>
    <submittedName>
        <fullName evidence="2">Rrf2 family transcriptional regulator</fullName>
    </submittedName>
</protein>
<dbReference type="PANTHER" id="PTHR33221">
    <property type="entry name" value="WINGED HELIX-TURN-HELIX TRANSCRIPTIONAL REGULATOR, RRF2 FAMILY"/>
    <property type="match status" value="1"/>
</dbReference>
<reference evidence="2 3" key="1">
    <citation type="submission" date="2019-08" db="EMBL/GenBank/DDBJ databases">
        <title>Genome of Phaeodactylibacter luteus.</title>
        <authorList>
            <person name="Bowman J.P."/>
        </authorList>
    </citation>
    <scope>NUCLEOTIDE SEQUENCE [LARGE SCALE GENOMIC DNA]</scope>
    <source>
        <strain evidence="2 3">KCTC 42180</strain>
    </source>
</reference>
<evidence type="ECO:0000313" key="2">
    <source>
        <dbReference type="EMBL" id="TXB67683.1"/>
    </source>
</evidence>
<dbReference type="GO" id="GO:0003700">
    <property type="term" value="F:DNA-binding transcription factor activity"/>
    <property type="evidence" value="ECO:0007669"/>
    <property type="project" value="TreeGrafter"/>
</dbReference>
<dbReference type="Pfam" id="PF02082">
    <property type="entry name" value="Rrf2"/>
    <property type="match status" value="1"/>
</dbReference>
<evidence type="ECO:0000313" key="3">
    <source>
        <dbReference type="Proteomes" id="UP000321580"/>
    </source>
</evidence>
<keyword evidence="3" id="KW-1185">Reference proteome</keyword>
<dbReference type="InterPro" id="IPR000944">
    <property type="entry name" value="Tscrpt_reg_Rrf2"/>
</dbReference>
<comment type="caution">
    <text evidence="2">The sequence shown here is derived from an EMBL/GenBank/DDBJ whole genome shotgun (WGS) entry which is preliminary data.</text>
</comment>
<dbReference type="OrthoDB" id="9802344at2"/>
<dbReference type="InterPro" id="IPR036388">
    <property type="entry name" value="WH-like_DNA-bd_sf"/>
</dbReference>